<keyword evidence="2" id="KW-1185">Reference proteome</keyword>
<evidence type="ECO:0000313" key="1">
    <source>
        <dbReference type="EMBL" id="MDT0353272.1"/>
    </source>
</evidence>
<dbReference type="Proteomes" id="UP001183202">
    <property type="component" value="Unassembled WGS sequence"/>
</dbReference>
<accession>A0ABU2NH37</accession>
<organism evidence="1 2">
    <name type="scientific">Pseudonocardia charpentierae</name>
    <dbReference type="NCBI Taxonomy" id="3075545"/>
    <lineage>
        <taxon>Bacteria</taxon>
        <taxon>Bacillati</taxon>
        <taxon>Actinomycetota</taxon>
        <taxon>Actinomycetes</taxon>
        <taxon>Pseudonocardiales</taxon>
        <taxon>Pseudonocardiaceae</taxon>
        <taxon>Pseudonocardia</taxon>
    </lineage>
</organism>
<evidence type="ECO:0000313" key="2">
    <source>
        <dbReference type="Proteomes" id="UP001183202"/>
    </source>
</evidence>
<name>A0ABU2NH37_9PSEU</name>
<sequence length="178" mass="18133">MGTGMSVAMAVALLALLVAAFTLVALIGVYARVRGLEAASGDTGLSGYATLVGRPAPASVRPGPGEGCSLVAVLDGDCTLCATVFQALIAVNAADDVRVVALTDRIHDPAAGPGTGILRVDVAARADLYEGYAPTVLAVDAGGTVVARRFVYADTDLPELLRELVARARTPQNEVSRA</sequence>
<evidence type="ECO:0008006" key="3">
    <source>
        <dbReference type="Google" id="ProtNLM"/>
    </source>
</evidence>
<reference evidence="2" key="1">
    <citation type="submission" date="2023-07" db="EMBL/GenBank/DDBJ databases">
        <title>30 novel species of actinomycetes from the DSMZ collection.</title>
        <authorList>
            <person name="Nouioui I."/>
        </authorList>
    </citation>
    <scope>NUCLEOTIDE SEQUENCE [LARGE SCALE GENOMIC DNA]</scope>
    <source>
        <strain evidence="2">DSM 45834</strain>
    </source>
</reference>
<proteinExistence type="predicted"/>
<dbReference type="EMBL" id="JAVREJ010000028">
    <property type="protein sequence ID" value="MDT0353272.1"/>
    <property type="molecule type" value="Genomic_DNA"/>
</dbReference>
<protein>
    <recommendedName>
        <fullName evidence="3">Thioredoxin domain-containing protein</fullName>
    </recommendedName>
</protein>
<dbReference type="RefSeq" id="WP_311559783.1">
    <property type="nucleotide sequence ID" value="NZ_JAVREJ010000028.1"/>
</dbReference>
<comment type="caution">
    <text evidence="1">The sequence shown here is derived from an EMBL/GenBank/DDBJ whole genome shotgun (WGS) entry which is preliminary data.</text>
</comment>
<gene>
    <name evidence="1" type="ORF">RM445_27540</name>
</gene>